<protein>
    <submittedName>
        <fullName evidence="3">Putative crotonobetainyl-CoA:carnitine CoA-transferase</fullName>
    </submittedName>
</protein>
<dbReference type="SUPFAM" id="SSF89796">
    <property type="entry name" value="CoA-transferase family III (CaiB/BaiF)"/>
    <property type="match status" value="1"/>
</dbReference>
<evidence type="ECO:0000313" key="4">
    <source>
        <dbReference type="Proteomes" id="UP000004416"/>
    </source>
</evidence>
<dbReference type="InterPro" id="IPR044855">
    <property type="entry name" value="CoA-Trfase_III_dom3_sf"/>
</dbReference>
<evidence type="ECO:0000313" key="3">
    <source>
        <dbReference type="EMBL" id="EHL06037.1"/>
    </source>
</evidence>
<reference evidence="3 4" key="1">
    <citation type="submission" date="2011-08" db="EMBL/GenBank/DDBJ databases">
        <authorList>
            <person name="Weinstock G."/>
            <person name="Sodergren E."/>
            <person name="Clifton S."/>
            <person name="Fulton L."/>
            <person name="Fulton B."/>
            <person name="Courtney L."/>
            <person name="Fronick C."/>
            <person name="Harrison M."/>
            <person name="Strong C."/>
            <person name="Farmer C."/>
            <person name="Delahaunty K."/>
            <person name="Markovic C."/>
            <person name="Hall O."/>
            <person name="Minx P."/>
            <person name="Tomlinson C."/>
            <person name="Mitreva M."/>
            <person name="Hou S."/>
            <person name="Chen J."/>
            <person name="Wollam A."/>
            <person name="Pepin K.H."/>
            <person name="Johnson M."/>
            <person name="Bhonagiri V."/>
            <person name="Zhang X."/>
            <person name="Suruliraj S."/>
            <person name="Warren W."/>
            <person name="Chinwalla A."/>
            <person name="Mardis E.R."/>
            <person name="Wilson R.K."/>
        </authorList>
    </citation>
    <scope>NUCLEOTIDE SEQUENCE [LARGE SCALE GENOMIC DNA]</scope>
    <source>
        <strain evidence="3 4">DP7</strain>
    </source>
</reference>
<dbReference type="HOGENOM" id="CLU_033975_2_0_9"/>
<dbReference type="InterPro" id="IPR003673">
    <property type="entry name" value="CoA-Trfase_fam_III"/>
</dbReference>
<dbReference type="PATRIC" id="fig|537010.4.peg.2920"/>
<dbReference type="PANTHER" id="PTHR48228">
    <property type="entry name" value="SUCCINYL-COA--D-CITRAMALATE COA-TRANSFERASE"/>
    <property type="match status" value="1"/>
</dbReference>
<dbReference type="EMBL" id="AFZX01000086">
    <property type="protein sequence ID" value="EHL06037.1"/>
    <property type="molecule type" value="Genomic_DNA"/>
</dbReference>
<dbReference type="Pfam" id="PF02515">
    <property type="entry name" value="CoA_transf_3"/>
    <property type="match status" value="1"/>
</dbReference>
<dbReference type="Gene3D" id="3.30.1540.10">
    <property type="entry name" value="formyl-coa transferase, domain 3"/>
    <property type="match status" value="1"/>
</dbReference>
<comment type="caution">
    <text evidence="3">The sequence shown here is derived from an EMBL/GenBank/DDBJ whole genome shotgun (WGS) entry which is preliminary data.</text>
</comment>
<dbReference type="AlphaFoldDB" id="G9XQ77"/>
<accession>G9XQ77</accession>
<dbReference type="Proteomes" id="UP000004416">
    <property type="component" value="Unassembled WGS sequence"/>
</dbReference>
<dbReference type="RefSeq" id="WP_005813474.1">
    <property type="nucleotide sequence ID" value="NZ_JH414480.1"/>
</dbReference>
<evidence type="ECO:0000256" key="1">
    <source>
        <dbReference type="ARBA" id="ARBA00008383"/>
    </source>
</evidence>
<dbReference type="InterPro" id="IPR050509">
    <property type="entry name" value="CoA-transferase_III"/>
</dbReference>
<dbReference type="GO" id="GO:0016740">
    <property type="term" value="F:transferase activity"/>
    <property type="evidence" value="ECO:0007669"/>
    <property type="project" value="UniProtKB-KW"/>
</dbReference>
<evidence type="ECO:0000256" key="2">
    <source>
        <dbReference type="ARBA" id="ARBA00022679"/>
    </source>
</evidence>
<name>G9XQ77_DESHA</name>
<dbReference type="InterPro" id="IPR023606">
    <property type="entry name" value="CoA-Trfase_III_dom_1_sf"/>
</dbReference>
<keyword evidence="2 3" id="KW-0808">Transferase</keyword>
<sequence length="412" mass="46205">MNMVRRAEIPQFGLLSGVKVVHNTVSIAGPFAAELYAEYGADVIWIENAKVPCMSRVATGNAWQQDRRNQRNLSIDISLPEGKEIFLKLMEDTDVFISAARGGQYEKMGLGDEVLWERNPRLVIVKISGFGQTGRPDYMNRPSYDPIAQAFGGYMAMNGFPGMPSMPTNPLTADYMSALFAFGTSVAAVMKSRETGRGESIDLAQYEVLMRTQSRYPMDFLEQGIPFVKEGGHSAYFAGYGTYSCQDEKEVYMLYLGAGVLKKGLPFMGIEFGTEKIPPGTNLLYLSSPEGQLLEERIKAFCQSHTAEEVERAFLDHGVPCSRIMDYNDCLKDPQYVAREVFTEWKKVNGESVKGVNIFPKFKNHPAKIWRGAPNIGMDNEDILTDLGFSEEQIKELYEKKVLAQRDYVNNI</sequence>
<dbReference type="PANTHER" id="PTHR48228:SF6">
    <property type="entry name" value="L-CARNITINE COA-TRANSFERASE"/>
    <property type="match status" value="1"/>
</dbReference>
<comment type="similarity">
    <text evidence="1">Belongs to the CoA-transferase III family.</text>
</comment>
<proteinExistence type="inferred from homology"/>
<gene>
    <name evidence="3" type="ORF">HMPREF0322_03123</name>
</gene>
<dbReference type="Gene3D" id="3.40.50.10540">
    <property type="entry name" value="Crotonobetainyl-coa:carnitine coa-transferase, domain 1"/>
    <property type="match status" value="1"/>
</dbReference>
<organism evidence="3 4">
    <name type="scientific">Desulfitobacterium hafniense DP7</name>
    <dbReference type="NCBI Taxonomy" id="537010"/>
    <lineage>
        <taxon>Bacteria</taxon>
        <taxon>Bacillati</taxon>
        <taxon>Bacillota</taxon>
        <taxon>Clostridia</taxon>
        <taxon>Eubacteriales</taxon>
        <taxon>Desulfitobacteriaceae</taxon>
        <taxon>Desulfitobacterium</taxon>
    </lineage>
</organism>
<dbReference type="NCBIfam" id="NF002914">
    <property type="entry name" value="PRK03525.1"/>
    <property type="match status" value="1"/>
</dbReference>